<dbReference type="PANTHER" id="PTHR33064">
    <property type="entry name" value="POL PROTEIN"/>
    <property type="match status" value="1"/>
</dbReference>
<dbReference type="InterPro" id="IPR051320">
    <property type="entry name" value="Viral_Replic_Matur_Polypro"/>
</dbReference>
<accession>A0A6A3SUB7</accession>
<evidence type="ECO:0000259" key="1">
    <source>
        <dbReference type="Pfam" id="PF17919"/>
    </source>
</evidence>
<proteinExistence type="predicted"/>
<dbReference type="InterPro" id="IPR043128">
    <property type="entry name" value="Rev_trsase/Diguanyl_cyclase"/>
</dbReference>
<evidence type="ECO:0000313" key="2">
    <source>
        <dbReference type="EMBL" id="KAE9123527.1"/>
    </source>
</evidence>
<dbReference type="Pfam" id="PF17919">
    <property type="entry name" value="RT_RNaseH_2"/>
    <property type="match status" value="1"/>
</dbReference>
<dbReference type="SUPFAM" id="SSF56672">
    <property type="entry name" value="DNA/RNA polymerases"/>
    <property type="match status" value="1"/>
</dbReference>
<evidence type="ECO:0000313" key="4">
    <source>
        <dbReference type="Proteomes" id="UP000441208"/>
    </source>
</evidence>
<name>A0A6A3SUB7_9STRA</name>
<dbReference type="Gene3D" id="3.30.70.270">
    <property type="match status" value="1"/>
</dbReference>
<sequence>MEYLGHELSSEGVRPLERLISAVRDFPQPQDAVEVKRFVHLAGYYRRFIEGFGSIMAPMTKLLRKYVPWEWTVAQQTAFDQVKAVLITKPLLIYPNFALPFRLVTDASKVGLGACLMQDHGHGWQPVAYASKVNSQAEANYGITELECLP</sequence>
<protein>
    <recommendedName>
        <fullName evidence="1">Reverse transcriptase/retrotransposon-derived protein RNase H-like domain-containing protein</fullName>
    </recommendedName>
</protein>
<dbReference type="EMBL" id="QXFX01000127">
    <property type="protein sequence ID" value="KAE9130367.1"/>
    <property type="molecule type" value="Genomic_DNA"/>
</dbReference>
<comment type="caution">
    <text evidence="2">The sequence shown here is derived from an EMBL/GenBank/DDBJ whole genome shotgun (WGS) entry which is preliminary data.</text>
</comment>
<dbReference type="AlphaFoldDB" id="A0A6A3SUB7"/>
<dbReference type="InterPro" id="IPR041577">
    <property type="entry name" value="RT_RNaseH_2"/>
</dbReference>
<organism evidence="2 4">
    <name type="scientific">Phytophthora fragariae</name>
    <dbReference type="NCBI Taxonomy" id="53985"/>
    <lineage>
        <taxon>Eukaryota</taxon>
        <taxon>Sar</taxon>
        <taxon>Stramenopiles</taxon>
        <taxon>Oomycota</taxon>
        <taxon>Peronosporomycetes</taxon>
        <taxon>Peronosporales</taxon>
        <taxon>Peronosporaceae</taxon>
        <taxon>Phytophthora</taxon>
    </lineage>
</organism>
<dbReference type="FunFam" id="3.30.70.270:FF:000020">
    <property type="entry name" value="Transposon Tf2-6 polyprotein-like Protein"/>
    <property type="match status" value="1"/>
</dbReference>
<dbReference type="EMBL" id="QXFZ01000274">
    <property type="protein sequence ID" value="KAE9123527.1"/>
    <property type="molecule type" value="Genomic_DNA"/>
</dbReference>
<reference evidence="2 4" key="1">
    <citation type="submission" date="2018-08" db="EMBL/GenBank/DDBJ databases">
        <title>Genomic investigation of the strawberry pathogen Phytophthora fragariae indicates pathogenicity is determined by transcriptional variation in three key races.</title>
        <authorList>
            <person name="Adams T.M."/>
            <person name="Armitage A.D."/>
            <person name="Sobczyk M.K."/>
            <person name="Bates H.J."/>
            <person name="Dunwell J.M."/>
            <person name="Nellist C.F."/>
            <person name="Harrison R.J."/>
        </authorList>
    </citation>
    <scope>NUCLEOTIDE SEQUENCE [LARGE SCALE GENOMIC DNA]</scope>
    <source>
        <strain evidence="2 4">NOV-71</strain>
        <strain evidence="3 5">ONT-3</strain>
    </source>
</reference>
<dbReference type="InterPro" id="IPR043502">
    <property type="entry name" value="DNA/RNA_pol_sf"/>
</dbReference>
<evidence type="ECO:0000313" key="5">
    <source>
        <dbReference type="Proteomes" id="UP000488956"/>
    </source>
</evidence>
<dbReference type="Proteomes" id="UP000441208">
    <property type="component" value="Unassembled WGS sequence"/>
</dbReference>
<dbReference type="Proteomes" id="UP000488956">
    <property type="component" value="Unassembled WGS sequence"/>
</dbReference>
<dbReference type="PANTHER" id="PTHR33064:SF37">
    <property type="entry name" value="RIBONUCLEASE H"/>
    <property type="match status" value="1"/>
</dbReference>
<feature type="domain" description="Reverse transcriptase/retrotransposon-derived protein RNase H-like" evidence="1">
    <location>
        <begin position="71"/>
        <end position="149"/>
    </location>
</feature>
<gene>
    <name evidence="2" type="ORF">PF007_g7018</name>
    <name evidence="3" type="ORF">PF010_g3875</name>
</gene>
<evidence type="ECO:0000313" key="3">
    <source>
        <dbReference type="EMBL" id="KAE9130367.1"/>
    </source>
</evidence>